<evidence type="ECO:0000313" key="2">
    <source>
        <dbReference type="EMBL" id="KAL0161873.1"/>
    </source>
</evidence>
<dbReference type="EMBL" id="JAMKFB020000021">
    <property type="protein sequence ID" value="KAL0161873.1"/>
    <property type="molecule type" value="Genomic_DNA"/>
</dbReference>
<keyword evidence="3" id="KW-1185">Reference proteome</keyword>
<evidence type="ECO:0000256" key="1">
    <source>
        <dbReference type="SAM" id="Phobius"/>
    </source>
</evidence>
<organism evidence="2 3">
    <name type="scientific">Cirrhinus mrigala</name>
    <name type="common">Mrigala</name>
    <dbReference type="NCBI Taxonomy" id="683832"/>
    <lineage>
        <taxon>Eukaryota</taxon>
        <taxon>Metazoa</taxon>
        <taxon>Chordata</taxon>
        <taxon>Craniata</taxon>
        <taxon>Vertebrata</taxon>
        <taxon>Euteleostomi</taxon>
        <taxon>Actinopterygii</taxon>
        <taxon>Neopterygii</taxon>
        <taxon>Teleostei</taxon>
        <taxon>Ostariophysi</taxon>
        <taxon>Cypriniformes</taxon>
        <taxon>Cyprinidae</taxon>
        <taxon>Labeoninae</taxon>
        <taxon>Labeonini</taxon>
        <taxon>Cirrhinus</taxon>
    </lineage>
</organism>
<sequence>MGNYDEDTAFLGQKGPFFVILFFLLNAIYISTGFHGLYIVFVGASPSHRCRVADGNLTEEWMKASIPNETLHGKPQPSRCWRYSLETVRNLSALGYSPLDVNLTDITLESTEIYHSTI</sequence>
<reference evidence="2 3" key="1">
    <citation type="submission" date="2024-05" db="EMBL/GenBank/DDBJ databases">
        <title>Genome sequencing and assembly of Indian major carp, Cirrhinus mrigala (Hamilton, 1822).</title>
        <authorList>
            <person name="Mohindra V."/>
            <person name="Chowdhury L.M."/>
            <person name="Lal K."/>
            <person name="Jena J.K."/>
        </authorList>
    </citation>
    <scope>NUCLEOTIDE SEQUENCE [LARGE SCALE GENOMIC DNA]</scope>
    <source>
        <strain evidence="2">CM1030</strain>
        <tissue evidence="2">Blood</tissue>
    </source>
</reference>
<feature type="transmembrane region" description="Helical" evidence="1">
    <location>
        <begin position="17"/>
        <end position="41"/>
    </location>
</feature>
<accession>A0ABD0NIP8</accession>
<dbReference type="Proteomes" id="UP001529510">
    <property type="component" value="Unassembled WGS sequence"/>
</dbReference>
<evidence type="ECO:0000313" key="3">
    <source>
        <dbReference type="Proteomes" id="UP001529510"/>
    </source>
</evidence>
<name>A0ABD0NIP8_CIRMR</name>
<feature type="non-terminal residue" evidence="2">
    <location>
        <position position="118"/>
    </location>
</feature>
<gene>
    <name evidence="2" type="ORF">M9458_041269</name>
</gene>
<keyword evidence="1" id="KW-0472">Membrane</keyword>
<protein>
    <submittedName>
        <fullName evidence="2">Uncharacterized protein</fullName>
    </submittedName>
</protein>
<proteinExistence type="predicted"/>
<keyword evidence="1" id="KW-1133">Transmembrane helix</keyword>
<comment type="caution">
    <text evidence="2">The sequence shown here is derived from an EMBL/GenBank/DDBJ whole genome shotgun (WGS) entry which is preliminary data.</text>
</comment>
<feature type="non-terminal residue" evidence="2">
    <location>
        <position position="1"/>
    </location>
</feature>
<keyword evidence="1" id="KW-0812">Transmembrane</keyword>
<dbReference type="AlphaFoldDB" id="A0ABD0NIP8"/>